<evidence type="ECO:0000256" key="3">
    <source>
        <dbReference type="ARBA" id="ARBA00022475"/>
    </source>
</evidence>
<comment type="subcellular location">
    <subcellularLocation>
        <location evidence="1 7">Cell membrane</location>
        <topology evidence="1 7">Multi-pass membrane protein</topology>
    </subcellularLocation>
</comment>
<accession>A0ABX0SE81</accession>
<keyword evidence="5 7" id="KW-1133">Transmembrane helix</keyword>
<feature type="transmembrane region" description="Helical" evidence="7">
    <location>
        <begin position="32"/>
        <end position="53"/>
    </location>
</feature>
<evidence type="ECO:0000256" key="5">
    <source>
        <dbReference type="ARBA" id="ARBA00022989"/>
    </source>
</evidence>
<evidence type="ECO:0000256" key="7">
    <source>
        <dbReference type="RuleBase" id="RU363032"/>
    </source>
</evidence>
<evidence type="ECO:0000256" key="4">
    <source>
        <dbReference type="ARBA" id="ARBA00022692"/>
    </source>
</evidence>
<dbReference type="PANTHER" id="PTHR43386:SF25">
    <property type="entry name" value="PEPTIDE ABC TRANSPORTER PERMEASE PROTEIN"/>
    <property type="match status" value="1"/>
</dbReference>
<evidence type="ECO:0000256" key="6">
    <source>
        <dbReference type="ARBA" id="ARBA00023136"/>
    </source>
</evidence>
<proteinExistence type="inferred from homology"/>
<evidence type="ECO:0000313" key="10">
    <source>
        <dbReference type="Proteomes" id="UP000749311"/>
    </source>
</evidence>
<sequence length="293" mass="30184">MSVILATLGRNIAWEESRTSGLLGRLLHHRGFVLGAAGVVVLVGVAAFGPSLVGDPDATRYSEQLLAPSLQFPLGTDSDGRDVLARTIYGARVSILASLVVFAVTTTIGICLGVGAGLIGGWVDTVVCRCCDVMLGLPSLVMALAIVGALGPGLTNLVLAMSLTGWAGLAKLCRSLSLESRHRGDVIAARMAGVSRVRTAAGHVFPSVLVYGLISATLGLGETILGLAGMSFLGLGVQPPTAEWGSMLNESRIDLSVAPWLLIGPGVGLVVVVTSVTLISDALRDCADLREFS</sequence>
<dbReference type="CDD" id="cd06261">
    <property type="entry name" value="TM_PBP2"/>
    <property type="match status" value="1"/>
</dbReference>
<feature type="transmembrane region" description="Helical" evidence="7">
    <location>
        <begin position="208"/>
        <end position="237"/>
    </location>
</feature>
<dbReference type="PROSITE" id="PS50928">
    <property type="entry name" value="ABC_TM1"/>
    <property type="match status" value="1"/>
</dbReference>
<feature type="transmembrane region" description="Helical" evidence="7">
    <location>
        <begin position="257"/>
        <end position="280"/>
    </location>
</feature>
<protein>
    <submittedName>
        <fullName evidence="9">ABC-type dipeptide/oligopeptide/nickel transport system permease subunit</fullName>
    </submittedName>
</protein>
<dbReference type="InterPro" id="IPR050366">
    <property type="entry name" value="BP-dependent_transpt_permease"/>
</dbReference>
<keyword evidence="4 7" id="KW-0812">Transmembrane</keyword>
<reference evidence="9 10" key="1">
    <citation type="submission" date="2020-02" db="EMBL/GenBank/DDBJ databases">
        <title>Sequencing the genomes of 1000 actinobacteria strains.</title>
        <authorList>
            <person name="Klenk H.-P."/>
        </authorList>
    </citation>
    <scope>NUCLEOTIDE SEQUENCE [LARGE SCALE GENOMIC DNA]</scope>
    <source>
        <strain evidence="9 10">DSM 19609</strain>
    </source>
</reference>
<evidence type="ECO:0000313" key="9">
    <source>
        <dbReference type="EMBL" id="NIH56698.1"/>
    </source>
</evidence>
<evidence type="ECO:0000256" key="1">
    <source>
        <dbReference type="ARBA" id="ARBA00004651"/>
    </source>
</evidence>
<comment type="similarity">
    <text evidence="7">Belongs to the binding-protein-dependent transport system permease family.</text>
</comment>
<keyword evidence="2 7" id="KW-0813">Transport</keyword>
<keyword evidence="3" id="KW-1003">Cell membrane</keyword>
<dbReference type="SUPFAM" id="SSF161098">
    <property type="entry name" value="MetI-like"/>
    <property type="match status" value="1"/>
</dbReference>
<keyword evidence="10" id="KW-1185">Reference proteome</keyword>
<name>A0ABX0SE81_9ACTN</name>
<dbReference type="EMBL" id="JAAMOZ010000001">
    <property type="protein sequence ID" value="NIH56698.1"/>
    <property type="molecule type" value="Genomic_DNA"/>
</dbReference>
<evidence type="ECO:0000259" key="8">
    <source>
        <dbReference type="PROSITE" id="PS50928"/>
    </source>
</evidence>
<gene>
    <name evidence="9" type="ORF">FB473_001343</name>
</gene>
<comment type="caution">
    <text evidence="9">The sequence shown here is derived from an EMBL/GenBank/DDBJ whole genome shotgun (WGS) entry which is preliminary data.</text>
</comment>
<feature type="transmembrane region" description="Helical" evidence="7">
    <location>
        <begin position="95"/>
        <end position="119"/>
    </location>
</feature>
<dbReference type="InterPro" id="IPR035906">
    <property type="entry name" value="MetI-like_sf"/>
</dbReference>
<feature type="domain" description="ABC transmembrane type-1" evidence="8">
    <location>
        <begin position="95"/>
        <end position="280"/>
    </location>
</feature>
<dbReference type="PANTHER" id="PTHR43386">
    <property type="entry name" value="OLIGOPEPTIDE TRANSPORT SYSTEM PERMEASE PROTEIN APPC"/>
    <property type="match status" value="1"/>
</dbReference>
<dbReference type="InterPro" id="IPR000515">
    <property type="entry name" value="MetI-like"/>
</dbReference>
<keyword evidence="6 7" id="KW-0472">Membrane</keyword>
<dbReference type="Proteomes" id="UP000749311">
    <property type="component" value="Unassembled WGS sequence"/>
</dbReference>
<evidence type="ECO:0000256" key="2">
    <source>
        <dbReference type="ARBA" id="ARBA00022448"/>
    </source>
</evidence>
<dbReference type="Pfam" id="PF00528">
    <property type="entry name" value="BPD_transp_1"/>
    <property type="match status" value="1"/>
</dbReference>
<dbReference type="Gene3D" id="1.10.3720.10">
    <property type="entry name" value="MetI-like"/>
    <property type="match status" value="1"/>
</dbReference>
<organism evidence="9 10">
    <name type="scientific">Brooklawnia cerclae</name>
    <dbReference type="NCBI Taxonomy" id="349934"/>
    <lineage>
        <taxon>Bacteria</taxon>
        <taxon>Bacillati</taxon>
        <taxon>Actinomycetota</taxon>
        <taxon>Actinomycetes</taxon>
        <taxon>Propionibacteriales</taxon>
        <taxon>Propionibacteriaceae</taxon>
        <taxon>Brooklawnia</taxon>
    </lineage>
</organism>
<dbReference type="RefSeq" id="WP_167165831.1">
    <property type="nucleotide sequence ID" value="NZ_BAAAOO010000015.1"/>
</dbReference>